<accession>A0A328C1R9</accession>
<organism evidence="1 2">
    <name type="scientific">Glaesserella australis</name>
    <dbReference type="NCBI Taxonomy" id="2094024"/>
    <lineage>
        <taxon>Bacteria</taxon>
        <taxon>Pseudomonadati</taxon>
        <taxon>Pseudomonadota</taxon>
        <taxon>Gammaproteobacteria</taxon>
        <taxon>Pasteurellales</taxon>
        <taxon>Pasteurellaceae</taxon>
        <taxon>Glaesserella</taxon>
    </lineage>
</organism>
<dbReference type="OrthoDB" id="5678283at2"/>
<reference evidence="2" key="1">
    <citation type="submission" date="2018-02" db="EMBL/GenBank/DDBJ databases">
        <title>Glaesserella australis sp. nov., isolated from the lungs of pigs.</title>
        <authorList>
            <person name="Turni C."/>
            <person name="Christensen H."/>
        </authorList>
    </citation>
    <scope>NUCLEOTIDE SEQUENCE [LARGE SCALE GENOMIC DNA]</scope>
    <source>
        <strain evidence="2">HS4635</strain>
    </source>
</reference>
<name>A0A328C1R9_9PAST</name>
<dbReference type="EMBL" id="PTPX01000014">
    <property type="protein sequence ID" value="RAL18454.1"/>
    <property type="molecule type" value="Genomic_DNA"/>
</dbReference>
<dbReference type="RefSeq" id="WP_111750136.1">
    <property type="nucleotide sequence ID" value="NZ_PTPX01000014.1"/>
</dbReference>
<protein>
    <submittedName>
        <fullName evidence="1">Uncharacterized protein</fullName>
    </submittedName>
</protein>
<keyword evidence="2" id="KW-1185">Reference proteome</keyword>
<evidence type="ECO:0000313" key="1">
    <source>
        <dbReference type="EMBL" id="RAL18454.1"/>
    </source>
</evidence>
<dbReference type="AlphaFoldDB" id="A0A328C1R9"/>
<gene>
    <name evidence="1" type="ORF">C5N92_06995</name>
</gene>
<dbReference type="Proteomes" id="UP000248689">
    <property type="component" value="Unassembled WGS sequence"/>
</dbReference>
<sequence length="95" mass="10661">MTEMDRRESVLVGSYAVVPPLLWDEIEDGKEYAVIDTTDAGDWCVKMQTIDKSNRYYFVLAQSARVFDNTVDAGEFIEALEYLGGKNAKNGSNID</sequence>
<proteinExistence type="predicted"/>
<comment type="caution">
    <text evidence="1">The sequence shown here is derived from an EMBL/GenBank/DDBJ whole genome shotgun (WGS) entry which is preliminary data.</text>
</comment>
<evidence type="ECO:0000313" key="2">
    <source>
        <dbReference type="Proteomes" id="UP000248689"/>
    </source>
</evidence>